<dbReference type="EMBL" id="JBBNAF010000013">
    <property type="protein sequence ID" value="KAK9086597.1"/>
    <property type="molecule type" value="Genomic_DNA"/>
</dbReference>
<evidence type="ECO:0000313" key="2">
    <source>
        <dbReference type="EMBL" id="KAK9086597.1"/>
    </source>
</evidence>
<evidence type="ECO:0000256" key="1">
    <source>
        <dbReference type="SAM" id="MobiDB-lite"/>
    </source>
</evidence>
<gene>
    <name evidence="2" type="ORF">Syun_028991</name>
</gene>
<protein>
    <submittedName>
        <fullName evidence="2">Uncharacterized protein</fullName>
    </submittedName>
</protein>
<evidence type="ECO:0000313" key="3">
    <source>
        <dbReference type="Proteomes" id="UP001420932"/>
    </source>
</evidence>
<comment type="caution">
    <text evidence="2">The sequence shown here is derived from an EMBL/GenBank/DDBJ whole genome shotgun (WGS) entry which is preliminary data.</text>
</comment>
<proteinExistence type="predicted"/>
<accession>A0AAP0E945</accession>
<keyword evidence="3" id="KW-1185">Reference proteome</keyword>
<dbReference type="AlphaFoldDB" id="A0AAP0E945"/>
<organism evidence="2 3">
    <name type="scientific">Stephania yunnanensis</name>
    <dbReference type="NCBI Taxonomy" id="152371"/>
    <lineage>
        <taxon>Eukaryota</taxon>
        <taxon>Viridiplantae</taxon>
        <taxon>Streptophyta</taxon>
        <taxon>Embryophyta</taxon>
        <taxon>Tracheophyta</taxon>
        <taxon>Spermatophyta</taxon>
        <taxon>Magnoliopsida</taxon>
        <taxon>Ranunculales</taxon>
        <taxon>Menispermaceae</taxon>
        <taxon>Menispermoideae</taxon>
        <taxon>Cissampelideae</taxon>
        <taxon>Stephania</taxon>
    </lineage>
</organism>
<name>A0AAP0E945_9MAGN</name>
<feature type="compositionally biased region" description="Polar residues" evidence="1">
    <location>
        <begin position="85"/>
        <end position="101"/>
    </location>
</feature>
<sequence>MVERTKRKKSSNIDATEQGLTTAANRLADAFAHTDCARLQKELHNIPELSREDVMRAMLLLGGEAKDANIFFHLDEDLKKDWNNPPVTTISLSRTRQSPLSRSHARQSPPDLDVPFLLAPVVSRLPVAALAVSRSPVTPSGFASPSSSRHLALASRHRGTGCAASSPHPCRRLVTLSLQLSRSPVATALPFLSASSGVGDCLELHSPHSVAAQRTTTWSGRASPAIHHLARSLACVCPFISLLSM</sequence>
<dbReference type="Proteomes" id="UP001420932">
    <property type="component" value="Unassembled WGS sequence"/>
</dbReference>
<reference evidence="2 3" key="1">
    <citation type="submission" date="2024-01" db="EMBL/GenBank/DDBJ databases">
        <title>Genome assemblies of Stephania.</title>
        <authorList>
            <person name="Yang L."/>
        </authorList>
    </citation>
    <scope>NUCLEOTIDE SEQUENCE [LARGE SCALE GENOMIC DNA]</scope>
    <source>
        <strain evidence="2">YNDBR</strain>
        <tissue evidence="2">Leaf</tissue>
    </source>
</reference>
<feature type="region of interest" description="Disordered" evidence="1">
    <location>
        <begin position="83"/>
        <end position="109"/>
    </location>
</feature>